<sequence>MGPGPGKFEATRYPNPQNPYPLGYIYTGTRVRRNWDLYPCHPWETSTRIHGWQTRGCRSAGTRADIRGLGNSCEALLWNNCSTGRQQQRDGSIPTVVQDPRYVICGEPAPFVGTPSEFVFSGSSARFPDIMHATACSLHSIMCWITCFGDDHGLTCTAATMAKDKGKGKGKG</sequence>
<name>A0AAD6VHS0_9AGAR</name>
<proteinExistence type="predicted"/>
<evidence type="ECO:0000313" key="1">
    <source>
        <dbReference type="EMBL" id="KAJ7213157.1"/>
    </source>
</evidence>
<accession>A0AAD6VHS0</accession>
<dbReference type="EMBL" id="JARJCW010000022">
    <property type="protein sequence ID" value="KAJ7213157.1"/>
    <property type="molecule type" value="Genomic_DNA"/>
</dbReference>
<dbReference type="AlphaFoldDB" id="A0AAD6VHS0"/>
<reference evidence="1" key="1">
    <citation type="submission" date="2023-03" db="EMBL/GenBank/DDBJ databases">
        <title>Massive genome expansion in bonnet fungi (Mycena s.s.) driven by repeated elements and novel gene families across ecological guilds.</title>
        <authorList>
            <consortium name="Lawrence Berkeley National Laboratory"/>
            <person name="Harder C.B."/>
            <person name="Miyauchi S."/>
            <person name="Viragh M."/>
            <person name="Kuo A."/>
            <person name="Thoen E."/>
            <person name="Andreopoulos B."/>
            <person name="Lu D."/>
            <person name="Skrede I."/>
            <person name="Drula E."/>
            <person name="Henrissat B."/>
            <person name="Morin E."/>
            <person name="Kohler A."/>
            <person name="Barry K."/>
            <person name="LaButti K."/>
            <person name="Morin E."/>
            <person name="Salamov A."/>
            <person name="Lipzen A."/>
            <person name="Mereny Z."/>
            <person name="Hegedus B."/>
            <person name="Baldrian P."/>
            <person name="Stursova M."/>
            <person name="Weitz H."/>
            <person name="Taylor A."/>
            <person name="Grigoriev I.V."/>
            <person name="Nagy L.G."/>
            <person name="Martin F."/>
            <person name="Kauserud H."/>
        </authorList>
    </citation>
    <scope>NUCLEOTIDE SEQUENCE</scope>
    <source>
        <strain evidence="1">9144</strain>
    </source>
</reference>
<evidence type="ECO:0000313" key="2">
    <source>
        <dbReference type="Proteomes" id="UP001219525"/>
    </source>
</evidence>
<protein>
    <submittedName>
        <fullName evidence="1">Uncharacterized protein</fullName>
    </submittedName>
</protein>
<dbReference type="Proteomes" id="UP001219525">
    <property type="component" value="Unassembled WGS sequence"/>
</dbReference>
<keyword evidence="2" id="KW-1185">Reference proteome</keyword>
<comment type="caution">
    <text evidence="1">The sequence shown here is derived from an EMBL/GenBank/DDBJ whole genome shotgun (WGS) entry which is preliminary data.</text>
</comment>
<gene>
    <name evidence="1" type="ORF">GGX14DRAFT_393346</name>
</gene>
<organism evidence="1 2">
    <name type="scientific">Mycena pura</name>
    <dbReference type="NCBI Taxonomy" id="153505"/>
    <lineage>
        <taxon>Eukaryota</taxon>
        <taxon>Fungi</taxon>
        <taxon>Dikarya</taxon>
        <taxon>Basidiomycota</taxon>
        <taxon>Agaricomycotina</taxon>
        <taxon>Agaricomycetes</taxon>
        <taxon>Agaricomycetidae</taxon>
        <taxon>Agaricales</taxon>
        <taxon>Marasmiineae</taxon>
        <taxon>Mycenaceae</taxon>
        <taxon>Mycena</taxon>
    </lineage>
</organism>